<reference evidence="3" key="2">
    <citation type="submission" date="2020-05" db="UniProtKB">
        <authorList>
            <consortium name="EnsemblMetazoa"/>
        </authorList>
    </citation>
    <scope>IDENTIFICATION</scope>
    <source>
        <strain evidence="3">IAEA</strain>
    </source>
</reference>
<reference evidence="4" key="1">
    <citation type="submission" date="2014-03" db="EMBL/GenBank/DDBJ databases">
        <authorList>
            <person name="Aksoy S."/>
            <person name="Warren W."/>
            <person name="Wilson R.K."/>
        </authorList>
    </citation>
    <scope>NUCLEOTIDE SEQUENCE [LARGE SCALE GENOMIC DNA]</scope>
    <source>
        <strain evidence="4">IAEA</strain>
    </source>
</reference>
<organism evidence="3 4">
    <name type="scientific">Glossina pallidipes</name>
    <name type="common">Tsetse fly</name>
    <dbReference type="NCBI Taxonomy" id="7398"/>
    <lineage>
        <taxon>Eukaryota</taxon>
        <taxon>Metazoa</taxon>
        <taxon>Ecdysozoa</taxon>
        <taxon>Arthropoda</taxon>
        <taxon>Hexapoda</taxon>
        <taxon>Insecta</taxon>
        <taxon>Pterygota</taxon>
        <taxon>Neoptera</taxon>
        <taxon>Endopterygota</taxon>
        <taxon>Diptera</taxon>
        <taxon>Brachycera</taxon>
        <taxon>Muscomorpha</taxon>
        <taxon>Hippoboscoidea</taxon>
        <taxon>Glossinidae</taxon>
        <taxon>Glossina</taxon>
    </lineage>
</organism>
<feature type="compositionally biased region" description="Acidic residues" evidence="1">
    <location>
        <begin position="22"/>
        <end position="35"/>
    </location>
</feature>
<dbReference type="AlphaFoldDB" id="A0A1B0A145"/>
<feature type="signal peptide" evidence="2">
    <location>
        <begin position="1"/>
        <end position="19"/>
    </location>
</feature>
<keyword evidence="2" id="KW-0732">Signal</keyword>
<dbReference type="VEuPathDB" id="VectorBase:GPAI031283"/>
<name>A0A1B0A145_GLOPL</name>
<dbReference type="EnsemblMetazoa" id="GPAI031283-RA">
    <property type="protein sequence ID" value="GPAI031283-PA"/>
    <property type="gene ID" value="GPAI031283"/>
</dbReference>
<evidence type="ECO:0000256" key="2">
    <source>
        <dbReference type="SAM" id="SignalP"/>
    </source>
</evidence>
<accession>A0A1B0A145</accession>
<evidence type="ECO:0000256" key="1">
    <source>
        <dbReference type="SAM" id="MobiDB-lite"/>
    </source>
</evidence>
<evidence type="ECO:0000313" key="3">
    <source>
        <dbReference type="EnsemblMetazoa" id="GPAI031283-PA"/>
    </source>
</evidence>
<feature type="compositionally biased region" description="Basic and acidic residues" evidence="1">
    <location>
        <begin position="49"/>
        <end position="60"/>
    </location>
</feature>
<proteinExistence type="predicted"/>
<feature type="region of interest" description="Disordered" evidence="1">
    <location>
        <begin position="19"/>
        <end position="62"/>
    </location>
</feature>
<protein>
    <submittedName>
        <fullName evidence="3">Uncharacterized protein</fullName>
    </submittedName>
</protein>
<sequence>MSAVATAAAVVAVVAVGFSCPQDEEDEEDEEDEVEKEAGQKHLKRDHARRPQEHRTDRANDMIMSDMLRKIDKMIAHDRRRRGRELAVMFLPLENYNKNSSVWKEGFHQHMDT</sequence>
<evidence type="ECO:0000313" key="4">
    <source>
        <dbReference type="Proteomes" id="UP000092445"/>
    </source>
</evidence>
<keyword evidence="4" id="KW-1185">Reference proteome</keyword>
<feature type="chain" id="PRO_5008403359" evidence="2">
    <location>
        <begin position="20"/>
        <end position="113"/>
    </location>
</feature>
<dbReference type="Proteomes" id="UP000092445">
    <property type="component" value="Unassembled WGS sequence"/>
</dbReference>